<gene>
    <name evidence="1" type="ORF">Nepgr_020397</name>
</gene>
<accession>A0AAD3XWB6</accession>
<evidence type="ECO:0000313" key="1">
    <source>
        <dbReference type="EMBL" id="GMH18556.1"/>
    </source>
</evidence>
<name>A0AAD3XWB6_NEPGR</name>
<evidence type="ECO:0000313" key="2">
    <source>
        <dbReference type="Proteomes" id="UP001279734"/>
    </source>
</evidence>
<keyword evidence="2" id="KW-1185">Reference proteome</keyword>
<organism evidence="1 2">
    <name type="scientific">Nepenthes gracilis</name>
    <name type="common">Slender pitcher plant</name>
    <dbReference type="NCBI Taxonomy" id="150966"/>
    <lineage>
        <taxon>Eukaryota</taxon>
        <taxon>Viridiplantae</taxon>
        <taxon>Streptophyta</taxon>
        <taxon>Embryophyta</taxon>
        <taxon>Tracheophyta</taxon>
        <taxon>Spermatophyta</taxon>
        <taxon>Magnoliopsida</taxon>
        <taxon>eudicotyledons</taxon>
        <taxon>Gunneridae</taxon>
        <taxon>Pentapetalae</taxon>
        <taxon>Caryophyllales</taxon>
        <taxon>Nepenthaceae</taxon>
        <taxon>Nepenthes</taxon>
    </lineage>
</organism>
<dbReference type="EMBL" id="BSYO01000019">
    <property type="protein sequence ID" value="GMH18556.1"/>
    <property type="molecule type" value="Genomic_DNA"/>
</dbReference>
<reference evidence="1" key="1">
    <citation type="submission" date="2023-05" db="EMBL/GenBank/DDBJ databases">
        <title>Nepenthes gracilis genome sequencing.</title>
        <authorList>
            <person name="Fukushima K."/>
        </authorList>
    </citation>
    <scope>NUCLEOTIDE SEQUENCE</scope>
    <source>
        <strain evidence="1">SING2019-196</strain>
    </source>
</reference>
<dbReference type="AlphaFoldDB" id="A0AAD3XWB6"/>
<comment type="caution">
    <text evidence="1">The sequence shown here is derived from an EMBL/GenBank/DDBJ whole genome shotgun (WGS) entry which is preliminary data.</text>
</comment>
<sequence>MASTSEDAGRLVLATVLLPCLNLAGNVVRFEFLCTAGLLLAQFASRLCVCFLPGMLFRPVGLSPAGVPSGCGFVEDLVALEDAPDLMRTAGLGCPYYLLDRHI</sequence>
<protein>
    <submittedName>
        <fullName evidence="1">Uncharacterized protein</fullName>
    </submittedName>
</protein>
<proteinExistence type="predicted"/>
<dbReference type="Proteomes" id="UP001279734">
    <property type="component" value="Unassembled WGS sequence"/>
</dbReference>